<accession>A0A7K4MWP8</accession>
<evidence type="ECO:0000313" key="3">
    <source>
        <dbReference type="Proteomes" id="UP000575480"/>
    </source>
</evidence>
<dbReference type="AlphaFoldDB" id="A0A7K4MWP8"/>
<reference evidence="2 3" key="1">
    <citation type="journal article" date="2019" name="Environ. Microbiol.">
        <title>Genomics insights into ecotype formation of ammonia-oxidizing archaea in the deep ocean.</title>
        <authorList>
            <person name="Wang Y."/>
            <person name="Huang J.M."/>
            <person name="Cui G.J."/>
            <person name="Nunoura T."/>
            <person name="Takaki Y."/>
            <person name="Li W.L."/>
            <person name="Li J."/>
            <person name="Gao Z.M."/>
            <person name="Takai K."/>
            <person name="Zhang A.Q."/>
            <person name="Stepanauskas R."/>
        </authorList>
    </citation>
    <scope>NUCLEOTIDE SEQUENCE [LARGE SCALE GENOMIC DNA]</scope>
    <source>
        <strain evidence="2 3">L15a</strain>
    </source>
</reference>
<dbReference type="Proteomes" id="UP000575480">
    <property type="component" value="Unassembled WGS sequence"/>
</dbReference>
<sequence>MAKEKSKFNIKDQLAGIAALIAAIVAIGGGFVKYGEITTKLDALEQITGPNLAPITK</sequence>
<name>A0A7K4MWP8_9ARCH</name>
<comment type="caution">
    <text evidence="2">The sequence shown here is derived from an EMBL/GenBank/DDBJ whole genome shotgun (WGS) entry which is preliminary data.</text>
</comment>
<feature type="transmembrane region" description="Helical" evidence="1">
    <location>
        <begin position="12"/>
        <end position="32"/>
    </location>
</feature>
<keyword evidence="1" id="KW-0812">Transmembrane</keyword>
<dbReference type="EMBL" id="JACATH010000026">
    <property type="protein sequence ID" value="NWJ57929.1"/>
    <property type="molecule type" value="Genomic_DNA"/>
</dbReference>
<evidence type="ECO:0000256" key="1">
    <source>
        <dbReference type="SAM" id="Phobius"/>
    </source>
</evidence>
<proteinExistence type="predicted"/>
<keyword evidence="1" id="KW-0472">Membrane</keyword>
<organism evidence="2 3">
    <name type="scientific">Marine Group I thaumarchaeote</name>
    <dbReference type="NCBI Taxonomy" id="2511932"/>
    <lineage>
        <taxon>Archaea</taxon>
        <taxon>Nitrososphaerota</taxon>
        <taxon>Marine Group I</taxon>
    </lineage>
</organism>
<protein>
    <submittedName>
        <fullName evidence="2">Uncharacterized protein</fullName>
    </submittedName>
</protein>
<keyword evidence="1" id="KW-1133">Transmembrane helix</keyword>
<feature type="non-terminal residue" evidence="2">
    <location>
        <position position="57"/>
    </location>
</feature>
<gene>
    <name evidence="2" type="ORF">HX858_09335</name>
</gene>
<evidence type="ECO:0000313" key="2">
    <source>
        <dbReference type="EMBL" id="NWJ57929.1"/>
    </source>
</evidence>